<evidence type="ECO:0000256" key="4">
    <source>
        <dbReference type="ARBA" id="ARBA00022741"/>
    </source>
</evidence>
<name>A0A2K1QWW0_9PEZI</name>
<dbReference type="PANTHER" id="PTHR43895:SF32">
    <property type="entry name" value="SERINE_THREONINE-PROTEIN KINASE CHK1"/>
    <property type="match status" value="1"/>
</dbReference>
<dbReference type="InterPro" id="IPR017441">
    <property type="entry name" value="Protein_kinase_ATP_BS"/>
</dbReference>
<proteinExistence type="predicted"/>
<dbReference type="Proteomes" id="UP000243797">
    <property type="component" value="Unassembled WGS sequence"/>
</dbReference>
<dbReference type="GO" id="GO:0005737">
    <property type="term" value="C:cytoplasm"/>
    <property type="evidence" value="ECO:0007669"/>
    <property type="project" value="TreeGrafter"/>
</dbReference>
<evidence type="ECO:0000256" key="8">
    <source>
        <dbReference type="ARBA" id="ARBA00048679"/>
    </source>
</evidence>
<keyword evidence="3" id="KW-0808">Transferase</keyword>
<dbReference type="GO" id="GO:0005634">
    <property type="term" value="C:nucleus"/>
    <property type="evidence" value="ECO:0007669"/>
    <property type="project" value="TreeGrafter"/>
</dbReference>
<dbReference type="SUPFAM" id="SSF56112">
    <property type="entry name" value="Protein kinase-like (PK-like)"/>
    <property type="match status" value="1"/>
</dbReference>
<keyword evidence="5 11" id="KW-0418">Kinase</keyword>
<dbReference type="GO" id="GO:0005524">
    <property type="term" value="F:ATP binding"/>
    <property type="evidence" value="ECO:0007669"/>
    <property type="project" value="UniProtKB-UniRule"/>
</dbReference>
<evidence type="ECO:0000256" key="2">
    <source>
        <dbReference type="ARBA" id="ARBA00022527"/>
    </source>
</evidence>
<feature type="binding site" evidence="9">
    <location>
        <position position="49"/>
    </location>
    <ligand>
        <name>ATP</name>
        <dbReference type="ChEBI" id="CHEBI:30616"/>
    </ligand>
</feature>
<feature type="domain" description="Protein kinase" evidence="10">
    <location>
        <begin position="19"/>
        <end position="305"/>
    </location>
</feature>
<keyword evidence="12" id="KW-1185">Reference proteome</keyword>
<comment type="catalytic activity">
    <reaction evidence="8">
        <text>L-seryl-[protein] + ATP = O-phospho-L-seryl-[protein] + ADP + H(+)</text>
        <dbReference type="Rhea" id="RHEA:17989"/>
        <dbReference type="Rhea" id="RHEA-COMP:9863"/>
        <dbReference type="Rhea" id="RHEA-COMP:11604"/>
        <dbReference type="ChEBI" id="CHEBI:15378"/>
        <dbReference type="ChEBI" id="CHEBI:29999"/>
        <dbReference type="ChEBI" id="CHEBI:30616"/>
        <dbReference type="ChEBI" id="CHEBI:83421"/>
        <dbReference type="ChEBI" id="CHEBI:456216"/>
        <dbReference type="EC" id="2.7.11.1"/>
    </reaction>
</comment>
<evidence type="ECO:0000313" key="11">
    <source>
        <dbReference type="EMBL" id="PNS19546.1"/>
    </source>
</evidence>
<dbReference type="InParanoid" id="A0A2K1QWW0"/>
<evidence type="ECO:0000256" key="1">
    <source>
        <dbReference type="ARBA" id="ARBA00012513"/>
    </source>
</evidence>
<dbReference type="AlphaFoldDB" id="A0A2K1QWW0"/>
<dbReference type="GO" id="GO:0035861">
    <property type="term" value="C:site of double-strand break"/>
    <property type="evidence" value="ECO:0007669"/>
    <property type="project" value="TreeGrafter"/>
</dbReference>
<evidence type="ECO:0000256" key="3">
    <source>
        <dbReference type="ARBA" id="ARBA00022679"/>
    </source>
</evidence>
<protein>
    <recommendedName>
        <fullName evidence="1">non-specific serine/threonine protein kinase</fullName>
        <ecNumber evidence="1">2.7.11.1</ecNumber>
    </recommendedName>
</protein>
<reference evidence="11 12" key="1">
    <citation type="submission" date="2017-06" db="EMBL/GenBank/DDBJ databases">
        <title>Draft genome sequence of a variant of Elsinoe murrayae.</title>
        <authorList>
            <person name="Cheng Q."/>
        </authorList>
    </citation>
    <scope>NUCLEOTIDE SEQUENCE [LARGE SCALE GENOMIC DNA]</scope>
    <source>
        <strain evidence="11 12">CQ-2017a</strain>
    </source>
</reference>
<dbReference type="EC" id="2.7.11.1" evidence="1"/>
<evidence type="ECO:0000256" key="6">
    <source>
        <dbReference type="ARBA" id="ARBA00022840"/>
    </source>
</evidence>
<evidence type="ECO:0000256" key="7">
    <source>
        <dbReference type="ARBA" id="ARBA00047899"/>
    </source>
</evidence>
<dbReference type="GO" id="GO:0004674">
    <property type="term" value="F:protein serine/threonine kinase activity"/>
    <property type="evidence" value="ECO:0007669"/>
    <property type="project" value="UniProtKB-KW"/>
</dbReference>
<keyword evidence="6 9" id="KW-0067">ATP-binding</keyword>
<dbReference type="InterPro" id="IPR008271">
    <property type="entry name" value="Ser/Thr_kinase_AS"/>
</dbReference>
<dbReference type="SMART" id="SM00220">
    <property type="entry name" value="S_TKc"/>
    <property type="match status" value="1"/>
</dbReference>
<dbReference type="PANTHER" id="PTHR43895">
    <property type="entry name" value="CALCIUM/CALMODULIN-DEPENDENT PROTEIN KINASE KINASE-RELATED"/>
    <property type="match status" value="1"/>
</dbReference>
<sequence length="577" mass="63096">MGAPPNSQVASYPTNLPFRLVSKTIGAGAYASIRKAVPINRSSPVIAIKFINKDHAMRVGRLSPRQITLEISIHRLVCEGKPHPNIIRLLEHGEDPAWHWIAMELAEGGDLFDKIEADEGVPEDIAHFYFKQLVAAVSWCHAKGVSHRDIKPENMLLSGDGDLKLADFGLAAAYMDTRSGKLKTCATVCGSPPYIAPEIIAVGTANQQRRRRGELGEKLGYEPDKTDLWSCAIVLFVLLVGNTPWDSPVPDTSAEYAEYLATNGRPTDELWDNIPNEALSLLRGILRVNPTDRFTLNQITTHPWYLRPNPYMDTKGRVADSVALATTMMERLRIDLAGPRSSTITQPSHLDSQAWSRAFPNTQPQTPISDLPFDWEPTDVSASQPAVLDPSIPSAAAVAHLADTDVSLSQFTNTQGLPLTLTQAARKFGDIAPREGLTRFYSAVPMGQLADALLSVFLEMGMVATRRRTGFEEDDGVAAAAAAAARDTDIRYGYTDMKMEDKVVLYVQGSDGRKQALKGNVLLETALGRGSGLTEVRFVKAKGDPVEWRRLFKGVVRARAEIVFVPGQEGGAGWSQV</sequence>
<dbReference type="STRING" id="2082308.A0A2K1QWW0"/>
<gene>
    <name evidence="11" type="ORF">CAC42_7390</name>
</gene>
<accession>A0A2K1QWW0</accession>
<evidence type="ECO:0000259" key="10">
    <source>
        <dbReference type="PROSITE" id="PS50011"/>
    </source>
</evidence>
<evidence type="ECO:0000256" key="5">
    <source>
        <dbReference type="ARBA" id="ARBA00022777"/>
    </source>
</evidence>
<dbReference type="OrthoDB" id="539158at2759"/>
<comment type="catalytic activity">
    <reaction evidence="7">
        <text>L-threonyl-[protein] + ATP = O-phospho-L-threonyl-[protein] + ADP + H(+)</text>
        <dbReference type="Rhea" id="RHEA:46608"/>
        <dbReference type="Rhea" id="RHEA-COMP:11060"/>
        <dbReference type="Rhea" id="RHEA-COMP:11605"/>
        <dbReference type="ChEBI" id="CHEBI:15378"/>
        <dbReference type="ChEBI" id="CHEBI:30013"/>
        <dbReference type="ChEBI" id="CHEBI:30616"/>
        <dbReference type="ChEBI" id="CHEBI:61977"/>
        <dbReference type="ChEBI" id="CHEBI:456216"/>
        <dbReference type="EC" id="2.7.11.1"/>
    </reaction>
</comment>
<dbReference type="InterPro" id="IPR011009">
    <property type="entry name" value="Kinase-like_dom_sf"/>
</dbReference>
<dbReference type="Gene3D" id="1.10.510.10">
    <property type="entry name" value="Transferase(Phosphotransferase) domain 1"/>
    <property type="match status" value="1"/>
</dbReference>
<dbReference type="PROSITE" id="PS00107">
    <property type="entry name" value="PROTEIN_KINASE_ATP"/>
    <property type="match status" value="1"/>
</dbReference>
<comment type="caution">
    <text evidence="11">The sequence shown here is derived from an EMBL/GenBank/DDBJ whole genome shotgun (WGS) entry which is preliminary data.</text>
</comment>
<dbReference type="FunCoup" id="A0A2K1QWW0">
    <property type="interactions" value="414"/>
</dbReference>
<dbReference type="PROSITE" id="PS50011">
    <property type="entry name" value="PROTEIN_KINASE_DOM"/>
    <property type="match status" value="1"/>
</dbReference>
<dbReference type="GO" id="GO:0007095">
    <property type="term" value="P:mitotic G2 DNA damage checkpoint signaling"/>
    <property type="evidence" value="ECO:0007669"/>
    <property type="project" value="TreeGrafter"/>
</dbReference>
<organism evidence="11 12">
    <name type="scientific">Sphaceloma murrayae</name>
    <dbReference type="NCBI Taxonomy" id="2082308"/>
    <lineage>
        <taxon>Eukaryota</taxon>
        <taxon>Fungi</taxon>
        <taxon>Dikarya</taxon>
        <taxon>Ascomycota</taxon>
        <taxon>Pezizomycotina</taxon>
        <taxon>Dothideomycetes</taxon>
        <taxon>Dothideomycetidae</taxon>
        <taxon>Myriangiales</taxon>
        <taxon>Elsinoaceae</taxon>
        <taxon>Sphaceloma</taxon>
    </lineage>
</organism>
<evidence type="ECO:0000256" key="9">
    <source>
        <dbReference type="PROSITE-ProRule" id="PRU10141"/>
    </source>
</evidence>
<dbReference type="EMBL" id="NKHZ01000031">
    <property type="protein sequence ID" value="PNS19546.1"/>
    <property type="molecule type" value="Genomic_DNA"/>
</dbReference>
<dbReference type="Pfam" id="PF00069">
    <property type="entry name" value="Pkinase"/>
    <property type="match status" value="1"/>
</dbReference>
<evidence type="ECO:0000313" key="12">
    <source>
        <dbReference type="Proteomes" id="UP000243797"/>
    </source>
</evidence>
<keyword evidence="2" id="KW-0723">Serine/threonine-protein kinase</keyword>
<dbReference type="PROSITE" id="PS00108">
    <property type="entry name" value="PROTEIN_KINASE_ST"/>
    <property type="match status" value="1"/>
</dbReference>
<keyword evidence="4 9" id="KW-0547">Nucleotide-binding</keyword>
<dbReference type="InterPro" id="IPR000719">
    <property type="entry name" value="Prot_kinase_dom"/>
</dbReference>